<dbReference type="InterPro" id="IPR050216">
    <property type="entry name" value="LRR_domain-containing"/>
</dbReference>
<dbReference type="Proteomes" id="UP000593567">
    <property type="component" value="Unassembled WGS sequence"/>
</dbReference>
<accession>A0A7J7J727</accession>
<dbReference type="GO" id="GO:0005737">
    <property type="term" value="C:cytoplasm"/>
    <property type="evidence" value="ECO:0007669"/>
    <property type="project" value="TreeGrafter"/>
</dbReference>
<proteinExistence type="predicted"/>
<dbReference type="PROSITE" id="PS51450">
    <property type="entry name" value="LRR"/>
    <property type="match status" value="1"/>
</dbReference>
<sequence length="296" mass="33428">MQFNLFQFLFCGVINFKWHAICTLINAFIYNLMNIYLKLYNLNLKFLVCKLKLHHSHVTTSTRTRNSYIRANTVNVYTMGQGESVLSNSKKKYVKISSSKNKRPSDGAESDIVTYSAWFNTPDAAEGAARGAADTRPYTIEEIEEVGKCGAVTDAVLKYKIPPNFYSFFPHLKYLKLVNLEEGFELDSIIQLDSLEVLEVSGLKLSKGLPDELFSSTYSLKELDLRGSNLKILPESISLLGSLQILNLSNNNLREPLPDDVFTSMQSLRELYMFDAELVSIPSSLVIEDASRQFSN</sequence>
<keyword evidence="2" id="KW-0677">Repeat</keyword>
<dbReference type="SUPFAM" id="SSF52058">
    <property type="entry name" value="L domain-like"/>
    <property type="match status" value="1"/>
</dbReference>
<dbReference type="PANTHER" id="PTHR48051:SF46">
    <property type="entry name" value="LEUCINE RICH REPEAT-CONTAINING DOMAIN PROTEIN"/>
    <property type="match status" value="1"/>
</dbReference>
<dbReference type="Gene3D" id="3.80.10.10">
    <property type="entry name" value="Ribonuclease Inhibitor"/>
    <property type="match status" value="1"/>
</dbReference>
<dbReference type="AlphaFoldDB" id="A0A7J7J727"/>
<reference evidence="3" key="1">
    <citation type="submission" date="2020-06" db="EMBL/GenBank/DDBJ databases">
        <title>Draft genome of Bugula neritina, a colonial animal packing powerful symbionts and potential medicines.</title>
        <authorList>
            <person name="Rayko M."/>
        </authorList>
    </citation>
    <scope>NUCLEOTIDE SEQUENCE [LARGE SCALE GENOMIC DNA]</scope>
    <source>
        <strain evidence="3">Kwan_BN1</strain>
    </source>
</reference>
<dbReference type="PANTHER" id="PTHR48051">
    <property type="match status" value="1"/>
</dbReference>
<evidence type="ECO:0000313" key="3">
    <source>
        <dbReference type="EMBL" id="KAF6021554.1"/>
    </source>
</evidence>
<keyword evidence="1" id="KW-0433">Leucine-rich repeat</keyword>
<dbReference type="InterPro" id="IPR001611">
    <property type="entry name" value="Leu-rich_rpt"/>
</dbReference>
<keyword evidence="4" id="KW-1185">Reference proteome</keyword>
<name>A0A7J7J727_BUGNE</name>
<comment type="caution">
    <text evidence="3">The sequence shown here is derived from an EMBL/GenBank/DDBJ whole genome shotgun (WGS) entry which is preliminary data.</text>
</comment>
<dbReference type="OrthoDB" id="2015831at2759"/>
<dbReference type="InterPro" id="IPR032675">
    <property type="entry name" value="LRR_dom_sf"/>
</dbReference>
<protein>
    <submittedName>
        <fullName evidence="3">Uncharacterized protein</fullName>
    </submittedName>
</protein>
<evidence type="ECO:0000256" key="1">
    <source>
        <dbReference type="ARBA" id="ARBA00022614"/>
    </source>
</evidence>
<dbReference type="Pfam" id="PF13855">
    <property type="entry name" value="LRR_8"/>
    <property type="match status" value="1"/>
</dbReference>
<gene>
    <name evidence="3" type="ORF">EB796_020140</name>
</gene>
<dbReference type="EMBL" id="VXIV02003009">
    <property type="protein sequence ID" value="KAF6021554.1"/>
    <property type="molecule type" value="Genomic_DNA"/>
</dbReference>
<evidence type="ECO:0000313" key="4">
    <source>
        <dbReference type="Proteomes" id="UP000593567"/>
    </source>
</evidence>
<evidence type="ECO:0000256" key="2">
    <source>
        <dbReference type="ARBA" id="ARBA00022737"/>
    </source>
</evidence>
<organism evidence="3 4">
    <name type="scientific">Bugula neritina</name>
    <name type="common">Brown bryozoan</name>
    <name type="synonym">Sertularia neritina</name>
    <dbReference type="NCBI Taxonomy" id="10212"/>
    <lineage>
        <taxon>Eukaryota</taxon>
        <taxon>Metazoa</taxon>
        <taxon>Spiralia</taxon>
        <taxon>Lophotrochozoa</taxon>
        <taxon>Bryozoa</taxon>
        <taxon>Gymnolaemata</taxon>
        <taxon>Cheilostomatida</taxon>
        <taxon>Flustrina</taxon>
        <taxon>Buguloidea</taxon>
        <taxon>Bugulidae</taxon>
        <taxon>Bugula</taxon>
    </lineage>
</organism>